<keyword evidence="3 6" id="KW-1133">Transmembrane helix</keyword>
<evidence type="ECO:0000256" key="3">
    <source>
        <dbReference type="ARBA" id="ARBA00022989"/>
    </source>
</evidence>
<proteinExistence type="predicted"/>
<name>A0A8H4W5B7_9HELO</name>
<dbReference type="EMBL" id="JAAMPI010000189">
    <property type="protein sequence ID" value="KAF4634377.1"/>
    <property type="molecule type" value="Genomic_DNA"/>
</dbReference>
<dbReference type="GO" id="GO:0016020">
    <property type="term" value="C:membrane"/>
    <property type="evidence" value="ECO:0007669"/>
    <property type="project" value="UniProtKB-SubCell"/>
</dbReference>
<evidence type="ECO:0000256" key="1">
    <source>
        <dbReference type="ARBA" id="ARBA00004141"/>
    </source>
</evidence>
<organism evidence="7 8">
    <name type="scientific">Cudoniella acicularis</name>
    <dbReference type="NCBI Taxonomy" id="354080"/>
    <lineage>
        <taxon>Eukaryota</taxon>
        <taxon>Fungi</taxon>
        <taxon>Dikarya</taxon>
        <taxon>Ascomycota</taxon>
        <taxon>Pezizomycotina</taxon>
        <taxon>Leotiomycetes</taxon>
        <taxon>Helotiales</taxon>
        <taxon>Tricladiaceae</taxon>
        <taxon>Cudoniella</taxon>
    </lineage>
</organism>
<comment type="subcellular location">
    <subcellularLocation>
        <location evidence="1">Membrane</location>
        <topology evidence="1">Multi-pass membrane protein</topology>
    </subcellularLocation>
</comment>
<feature type="compositionally biased region" description="Basic and acidic residues" evidence="5">
    <location>
        <begin position="350"/>
        <end position="360"/>
    </location>
</feature>
<keyword evidence="2 6" id="KW-0812">Transmembrane</keyword>
<reference evidence="7 8" key="1">
    <citation type="submission" date="2020-03" db="EMBL/GenBank/DDBJ databases">
        <title>Draft Genome Sequence of Cudoniella acicularis.</title>
        <authorList>
            <person name="Buettner E."/>
            <person name="Kellner H."/>
        </authorList>
    </citation>
    <scope>NUCLEOTIDE SEQUENCE [LARGE SCALE GENOMIC DNA]</scope>
    <source>
        <strain evidence="7 8">DSM 108380</strain>
    </source>
</reference>
<evidence type="ECO:0000256" key="2">
    <source>
        <dbReference type="ARBA" id="ARBA00022692"/>
    </source>
</evidence>
<feature type="region of interest" description="Disordered" evidence="5">
    <location>
        <begin position="335"/>
        <end position="367"/>
    </location>
</feature>
<evidence type="ECO:0000313" key="8">
    <source>
        <dbReference type="Proteomes" id="UP000566819"/>
    </source>
</evidence>
<sequence length="601" mass="68137">MDWARDNAGVNDKDLDAVFKYEEKQTTVVRMLVGMKVQIRYSRENPSTDSFQEPEISSLQGKSEWDNWIYKARTASLYPEWGDLETAKRTGELPFGGVKKVQSNDWLDRLNAEMPGRSTTQRSLTLASLIEKGPTGNQNSSGRRSVRTLPFSKDVFRLITRKFYTHSSISRDISRADIPVFSSAEVQMGEPEGPTYPAYVYNCRTTNAWEMDLALTATYFPHCDLTFAIVFGCPLSLEEEIIKRLTLATAEAAHPLLMPGIFAEIERSRHIHIVEATIDELETRIFELDNPDSEAEKRNQEKRSAWLDTTYLRNALVSWNTQLAKMSAHTNELNTTVFKPSTSEEAITAPRDKSKNHKLDTPAGDNKSTSLFLNKQYELPDPSCYERGELGRNGKYLEGQTLREEPFQEMGDGKDLRALQEYESIIPQRDPEVVKHQMRRIGDKIKNRIQTVSDEYDEKIRDCTMRVDGMAMATQWAHGETNVEIALSTSRESKHMRSIAIVTMVFLPGTFFASVFSMTFFNWSNSEGSVVSKHVWIYVVVTVFFTLLTIGSWCLLKKGWSHGKFKQNTLSIQSSISSAGMTTGDDAITIGYKATDPEKSE</sequence>
<keyword evidence="4 6" id="KW-0472">Membrane</keyword>
<dbReference type="OrthoDB" id="3561681at2759"/>
<keyword evidence="8" id="KW-1185">Reference proteome</keyword>
<comment type="caution">
    <text evidence="7">The sequence shown here is derived from an EMBL/GenBank/DDBJ whole genome shotgun (WGS) entry which is preliminary data.</text>
</comment>
<evidence type="ECO:0000313" key="7">
    <source>
        <dbReference type="EMBL" id="KAF4634377.1"/>
    </source>
</evidence>
<feature type="transmembrane region" description="Helical" evidence="6">
    <location>
        <begin position="499"/>
        <end position="523"/>
    </location>
</feature>
<protein>
    <submittedName>
        <fullName evidence="7">Uncharacterized protein</fullName>
    </submittedName>
</protein>
<feature type="compositionally biased region" description="Polar residues" evidence="5">
    <location>
        <begin position="335"/>
        <end position="345"/>
    </location>
</feature>
<accession>A0A8H4W5B7</accession>
<dbReference type="AlphaFoldDB" id="A0A8H4W5B7"/>
<dbReference type="SUPFAM" id="SSF144083">
    <property type="entry name" value="Magnesium transport protein CorA, transmembrane region"/>
    <property type="match status" value="1"/>
</dbReference>
<dbReference type="InterPro" id="IPR045863">
    <property type="entry name" value="CorA_TM1_TM2"/>
</dbReference>
<evidence type="ECO:0000256" key="5">
    <source>
        <dbReference type="SAM" id="MobiDB-lite"/>
    </source>
</evidence>
<dbReference type="Proteomes" id="UP000566819">
    <property type="component" value="Unassembled WGS sequence"/>
</dbReference>
<dbReference type="Gene3D" id="1.20.58.340">
    <property type="entry name" value="Magnesium transport protein CorA, transmembrane region"/>
    <property type="match status" value="1"/>
</dbReference>
<gene>
    <name evidence="7" type="ORF">G7Y89_g3742</name>
</gene>
<evidence type="ECO:0000256" key="6">
    <source>
        <dbReference type="SAM" id="Phobius"/>
    </source>
</evidence>
<feature type="transmembrane region" description="Helical" evidence="6">
    <location>
        <begin position="535"/>
        <end position="556"/>
    </location>
</feature>
<evidence type="ECO:0000256" key="4">
    <source>
        <dbReference type="ARBA" id="ARBA00023136"/>
    </source>
</evidence>